<accession>A0A6I6JN65</accession>
<dbReference type="GO" id="GO:0006796">
    <property type="term" value="P:phosphate-containing compound metabolic process"/>
    <property type="evidence" value="ECO:0007669"/>
    <property type="project" value="InterPro"/>
</dbReference>
<feature type="binding site" evidence="5">
    <location>
        <position position="107"/>
    </location>
    <ligand>
        <name>Mg(2+)</name>
        <dbReference type="ChEBI" id="CHEBI:18420"/>
        <label>2</label>
    </ligand>
</feature>
<dbReference type="InterPro" id="IPR036649">
    <property type="entry name" value="Pyrophosphatase_sf"/>
</dbReference>
<dbReference type="KEGG" id="mcos:GM418_09490"/>
<feature type="binding site" evidence="5">
    <location>
        <position position="102"/>
    </location>
    <ligand>
        <name>Mg(2+)</name>
        <dbReference type="ChEBI" id="CHEBI:18420"/>
        <label>1</label>
    </ligand>
</feature>
<dbReference type="GO" id="GO:0000287">
    <property type="term" value="F:magnesium ion binding"/>
    <property type="evidence" value="ECO:0007669"/>
    <property type="project" value="UniProtKB-UniRule"/>
</dbReference>
<dbReference type="AlphaFoldDB" id="A0A6I6JN65"/>
<keyword evidence="4 5" id="KW-0460">Magnesium</keyword>
<evidence type="ECO:0000256" key="1">
    <source>
        <dbReference type="ARBA" id="ARBA00001946"/>
    </source>
</evidence>
<gene>
    <name evidence="5" type="primary">ppa</name>
    <name evidence="6" type="ORF">GM418_09490</name>
</gene>
<dbReference type="EMBL" id="CP046401">
    <property type="protein sequence ID" value="QGY43881.1"/>
    <property type="molecule type" value="Genomic_DNA"/>
</dbReference>
<protein>
    <recommendedName>
        <fullName evidence="5">Inorganic pyrophosphatase</fullName>
        <ecNumber evidence="5">3.6.1.1</ecNumber>
    </recommendedName>
    <alternativeName>
        <fullName evidence="5">Pyrophosphate phospho-hydrolase</fullName>
        <shortName evidence="5">PPase</shortName>
    </alternativeName>
</protein>
<evidence type="ECO:0000313" key="7">
    <source>
        <dbReference type="Proteomes" id="UP000428260"/>
    </source>
</evidence>
<comment type="subunit">
    <text evidence="5">Homohexamer.</text>
</comment>
<dbReference type="Pfam" id="PF00719">
    <property type="entry name" value="Pyrophosphatase"/>
    <property type="match status" value="1"/>
</dbReference>
<dbReference type="HAMAP" id="MF_00209">
    <property type="entry name" value="Inorganic_PPase"/>
    <property type="match status" value="1"/>
</dbReference>
<dbReference type="PANTHER" id="PTHR10286">
    <property type="entry name" value="INORGANIC PYROPHOSPHATASE"/>
    <property type="match status" value="1"/>
</dbReference>
<comment type="catalytic activity">
    <reaction evidence="5">
        <text>diphosphate + H2O = 2 phosphate + H(+)</text>
        <dbReference type="Rhea" id="RHEA:24576"/>
        <dbReference type="ChEBI" id="CHEBI:15377"/>
        <dbReference type="ChEBI" id="CHEBI:15378"/>
        <dbReference type="ChEBI" id="CHEBI:33019"/>
        <dbReference type="ChEBI" id="CHEBI:43474"/>
        <dbReference type="EC" id="3.6.1.1"/>
    </reaction>
</comment>
<keyword evidence="7" id="KW-1185">Reference proteome</keyword>
<sequence length="221" mass="24987">MADKLSDPIGRLMGLRYKSHPWHGVFIGKDAPEELTAFIEVVSTDTVKYEIDKESGYLRIDRPQKFSNVVPALYGFIPQTYCGDKVGEYCNQKTGRKDIRGDGDPIDICVLTEKTLAHGDLLVNARPIGGFRMIDGNQADDKIIAVLNNDTVYGHMKNISEVPKIVIQRLEHYFLTYKDMPGQDSNTEITATYGIEEAYEVIRRSMEDYNIKFDNLGKLLS</sequence>
<feature type="binding site" evidence="5">
    <location>
        <position position="74"/>
    </location>
    <ligand>
        <name>substrate</name>
    </ligand>
</feature>
<keyword evidence="5" id="KW-0963">Cytoplasm</keyword>
<evidence type="ECO:0000256" key="4">
    <source>
        <dbReference type="ARBA" id="ARBA00022842"/>
    </source>
</evidence>
<dbReference type="RefSeq" id="WP_158865452.1">
    <property type="nucleotide sequence ID" value="NZ_CP046401.1"/>
</dbReference>
<dbReference type="NCBIfam" id="NF001886">
    <property type="entry name" value="PRK00642.1"/>
    <property type="match status" value="1"/>
</dbReference>
<name>A0A6I6JN65_9BACT</name>
<keyword evidence="2 5" id="KW-0479">Metal-binding</keyword>
<dbReference type="EC" id="3.6.1.1" evidence="5"/>
<feature type="binding site" evidence="5">
    <location>
        <position position="62"/>
    </location>
    <ligand>
        <name>substrate</name>
    </ligand>
</feature>
<feature type="binding site" evidence="5">
    <location>
        <position position="48"/>
    </location>
    <ligand>
        <name>substrate</name>
    </ligand>
</feature>
<evidence type="ECO:0000313" key="6">
    <source>
        <dbReference type="EMBL" id="QGY43881.1"/>
    </source>
</evidence>
<comment type="subcellular location">
    <subcellularLocation>
        <location evidence="5">Cytoplasm</location>
    </subcellularLocation>
</comment>
<keyword evidence="3 5" id="KW-0378">Hydrolase</keyword>
<evidence type="ECO:0000256" key="3">
    <source>
        <dbReference type="ARBA" id="ARBA00022801"/>
    </source>
</evidence>
<feature type="binding site" evidence="5">
    <location>
        <position position="177"/>
    </location>
    <ligand>
        <name>substrate</name>
    </ligand>
</feature>
<feature type="binding site" evidence="5">
    <location>
        <position position="140"/>
    </location>
    <ligand>
        <name>Mg(2+)</name>
        <dbReference type="ChEBI" id="CHEBI:18420"/>
        <label>1</label>
    </ligand>
</feature>
<feature type="binding site" evidence="5">
    <location>
        <position position="107"/>
    </location>
    <ligand>
        <name>Mg(2+)</name>
        <dbReference type="ChEBI" id="CHEBI:18420"/>
        <label>1</label>
    </ligand>
</feature>
<dbReference type="Gene3D" id="3.90.80.10">
    <property type="entry name" value="Inorganic pyrophosphatase"/>
    <property type="match status" value="1"/>
</dbReference>
<organism evidence="6 7">
    <name type="scientific">Maribellus comscasis</name>
    <dbReference type="NCBI Taxonomy" id="2681766"/>
    <lineage>
        <taxon>Bacteria</taxon>
        <taxon>Pseudomonadati</taxon>
        <taxon>Bacteroidota</taxon>
        <taxon>Bacteroidia</taxon>
        <taxon>Marinilabiliales</taxon>
        <taxon>Prolixibacteraceae</taxon>
        <taxon>Maribellus</taxon>
    </lineage>
</organism>
<comment type="similarity">
    <text evidence="5">Belongs to the PPase family.</text>
</comment>
<reference evidence="6 7" key="1">
    <citation type="submission" date="2019-11" db="EMBL/GenBank/DDBJ databases">
        <authorList>
            <person name="Zheng R.K."/>
            <person name="Sun C.M."/>
        </authorList>
    </citation>
    <scope>NUCLEOTIDE SEQUENCE [LARGE SCALE GENOMIC DNA]</scope>
    <source>
        <strain evidence="6 7">WC007</strain>
    </source>
</reference>
<dbReference type="CDD" id="cd00412">
    <property type="entry name" value="pyrophosphatase"/>
    <property type="match status" value="1"/>
</dbReference>
<dbReference type="Proteomes" id="UP000428260">
    <property type="component" value="Chromosome"/>
</dbReference>
<proteinExistence type="inferred from homology"/>
<dbReference type="SUPFAM" id="SSF50324">
    <property type="entry name" value="Inorganic pyrophosphatase"/>
    <property type="match status" value="1"/>
</dbReference>
<evidence type="ECO:0000256" key="5">
    <source>
        <dbReference type="HAMAP-Rule" id="MF_00209"/>
    </source>
</evidence>
<dbReference type="GO" id="GO:0004427">
    <property type="term" value="F:inorganic diphosphate phosphatase activity"/>
    <property type="evidence" value="ECO:0007669"/>
    <property type="project" value="UniProtKB-UniRule"/>
</dbReference>
<comment type="cofactor">
    <cofactor evidence="1 5">
        <name>Mg(2+)</name>
        <dbReference type="ChEBI" id="CHEBI:18420"/>
    </cofactor>
</comment>
<dbReference type="InterPro" id="IPR008162">
    <property type="entry name" value="Pyrophosphatase"/>
</dbReference>
<dbReference type="GO" id="GO:0005737">
    <property type="term" value="C:cytoplasm"/>
    <property type="evidence" value="ECO:0007669"/>
    <property type="project" value="UniProtKB-SubCell"/>
</dbReference>
<dbReference type="PROSITE" id="PS00387">
    <property type="entry name" value="PPASE"/>
    <property type="match status" value="1"/>
</dbReference>
<comment type="function">
    <text evidence="5">Catalyzes the hydrolysis of inorganic pyrophosphate (PPi) forming two phosphate ions.</text>
</comment>
<evidence type="ECO:0000256" key="2">
    <source>
        <dbReference type="ARBA" id="ARBA00022723"/>
    </source>
</evidence>